<feature type="binding site" evidence="2">
    <location>
        <position position="164"/>
    </location>
    <ligand>
        <name>acetyl-CoA</name>
        <dbReference type="ChEBI" id="CHEBI:57288"/>
    </ligand>
</feature>
<dbReference type="Gene3D" id="2.160.10.10">
    <property type="entry name" value="Hexapeptide repeat proteins"/>
    <property type="match status" value="1"/>
</dbReference>
<dbReference type="CDD" id="cd03360">
    <property type="entry name" value="LbH_AT_putative"/>
    <property type="match status" value="1"/>
</dbReference>
<dbReference type="InterPro" id="IPR041561">
    <property type="entry name" value="PglD_N"/>
</dbReference>
<dbReference type="AlphaFoldDB" id="A0AAP2UE62"/>
<dbReference type="PANTHER" id="PTHR43300">
    <property type="entry name" value="ACETYLTRANSFERASE"/>
    <property type="match status" value="1"/>
</dbReference>
<feature type="site" description="Increases basicity of active site His" evidence="1">
    <location>
        <position position="135"/>
    </location>
</feature>
<comment type="caution">
    <text evidence="4">The sequence shown here is derived from an EMBL/GenBank/DDBJ whole genome shotgun (WGS) entry which is preliminary data.</text>
</comment>
<dbReference type="NCBIfam" id="TIGR03570">
    <property type="entry name" value="NeuD_NnaD"/>
    <property type="match status" value="1"/>
</dbReference>
<evidence type="ECO:0000313" key="4">
    <source>
        <dbReference type="EMBL" id="MCQ5061327.1"/>
    </source>
</evidence>
<evidence type="ECO:0000313" key="5">
    <source>
        <dbReference type="Proteomes" id="UP001204814"/>
    </source>
</evidence>
<dbReference type="SUPFAM" id="SSF51161">
    <property type="entry name" value="Trimeric LpxA-like enzymes"/>
    <property type="match status" value="1"/>
</dbReference>
<feature type="binding site" evidence="2">
    <location>
        <position position="143"/>
    </location>
    <ligand>
        <name>acetyl-CoA</name>
        <dbReference type="ChEBI" id="CHEBI:57288"/>
    </ligand>
</feature>
<organism evidence="4 5">
    <name type="scientific">Faecalibacillus intestinalis</name>
    <dbReference type="NCBI Taxonomy" id="1982626"/>
    <lineage>
        <taxon>Bacteria</taxon>
        <taxon>Bacillati</taxon>
        <taxon>Bacillota</taxon>
        <taxon>Erysipelotrichia</taxon>
        <taxon>Erysipelotrichales</taxon>
        <taxon>Coprobacillaceae</taxon>
        <taxon>Faecalibacillus</taxon>
    </lineage>
</organism>
<dbReference type="InterPro" id="IPR011004">
    <property type="entry name" value="Trimer_LpxA-like_sf"/>
</dbReference>
<dbReference type="PANTHER" id="PTHR43300:SF7">
    <property type="entry name" value="UDP-N-ACETYLBACILLOSAMINE N-ACETYLTRANSFERASE"/>
    <property type="match status" value="1"/>
</dbReference>
<proteinExistence type="predicted"/>
<feature type="domain" description="PglD N-terminal" evidence="3">
    <location>
        <begin position="4"/>
        <end position="79"/>
    </location>
</feature>
<reference evidence="4" key="1">
    <citation type="submission" date="2022-06" db="EMBL/GenBank/DDBJ databases">
        <title>Isolation of gut microbiota from human fecal samples.</title>
        <authorList>
            <person name="Pamer E.G."/>
            <person name="Barat B."/>
            <person name="Waligurski E."/>
            <person name="Medina S."/>
            <person name="Paddock L."/>
            <person name="Mostad J."/>
        </authorList>
    </citation>
    <scope>NUCLEOTIDE SEQUENCE</scope>
    <source>
        <strain evidence="4">DFI.6.24</strain>
    </source>
</reference>
<feature type="binding site" evidence="2">
    <location>
        <begin position="11"/>
        <end position="13"/>
    </location>
    <ligand>
        <name>substrate</name>
    </ligand>
</feature>
<accession>A0AAP2UE62</accession>
<evidence type="ECO:0000259" key="3">
    <source>
        <dbReference type="Pfam" id="PF17836"/>
    </source>
</evidence>
<dbReference type="Proteomes" id="UP001204814">
    <property type="component" value="Unassembled WGS sequence"/>
</dbReference>
<evidence type="ECO:0000256" key="1">
    <source>
        <dbReference type="PIRSR" id="PIRSR620019-1"/>
    </source>
</evidence>
<protein>
    <submittedName>
        <fullName evidence="4">Acetyltransferase</fullName>
    </submittedName>
</protein>
<dbReference type="RefSeq" id="WP_117347428.1">
    <property type="nucleotide sequence ID" value="NZ_JAJDKX010000010.1"/>
</dbReference>
<evidence type="ECO:0000256" key="2">
    <source>
        <dbReference type="PIRSR" id="PIRSR620019-2"/>
    </source>
</evidence>
<name>A0AAP2UE62_9FIRM</name>
<gene>
    <name evidence="4" type="ORF">NE542_05670</name>
</gene>
<feature type="binding site" evidence="2">
    <location>
        <begin position="33"/>
        <end position="34"/>
    </location>
    <ligand>
        <name>substrate</name>
    </ligand>
</feature>
<dbReference type="Gene3D" id="3.40.50.20">
    <property type="match status" value="1"/>
</dbReference>
<dbReference type="InterPro" id="IPR050179">
    <property type="entry name" value="Trans_hexapeptide_repeat"/>
</dbReference>
<feature type="active site" description="Proton acceptor" evidence="1">
    <location>
        <position position="134"/>
    </location>
</feature>
<feature type="binding site" evidence="2">
    <location>
        <position position="67"/>
    </location>
    <ligand>
        <name>substrate</name>
    </ligand>
</feature>
<dbReference type="InterPro" id="IPR020019">
    <property type="entry name" value="AcTrfase_PglD-like"/>
</dbReference>
<sequence>MNKKIVIIGASGHGKVVANIAKLNGYDEILFLDDDTSKKSCGRYPVAGTSKDIRQYKGNYDFIIAIGNNRIREKISDMLERENIKQTTLIHPSAVIDETVKIKEGTVIMANAAVNAEVQIGRSCIINTSSSIDHECILEDYVHVSPGVHVAGTVSIGKSTWIGIGATIINNLSICANCNIRAGAVVVKDVIESGDYQGVPAKKKE</sequence>
<dbReference type="Pfam" id="PF17836">
    <property type="entry name" value="PglD_N"/>
    <property type="match status" value="1"/>
</dbReference>
<dbReference type="EMBL" id="JANGBO010000003">
    <property type="protein sequence ID" value="MCQ5061327.1"/>
    <property type="molecule type" value="Genomic_DNA"/>
</dbReference>